<protein>
    <submittedName>
        <fullName evidence="4">Uncharacterized protein</fullName>
    </submittedName>
</protein>
<proteinExistence type="predicted"/>
<dbReference type="Proteomes" id="UP000050741">
    <property type="component" value="Unassembled WGS sequence"/>
</dbReference>
<dbReference type="WBParaSite" id="GPLIN_000434500">
    <property type="protein sequence ID" value="GPLIN_000434500"/>
    <property type="gene ID" value="GPLIN_000434500"/>
</dbReference>
<keyword evidence="2" id="KW-0732">Signal</keyword>
<organism evidence="3 4">
    <name type="scientific">Globodera pallida</name>
    <name type="common">Potato cyst nematode worm</name>
    <name type="synonym">Heterodera pallida</name>
    <dbReference type="NCBI Taxonomy" id="36090"/>
    <lineage>
        <taxon>Eukaryota</taxon>
        <taxon>Metazoa</taxon>
        <taxon>Ecdysozoa</taxon>
        <taxon>Nematoda</taxon>
        <taxon>Chromadorea</taxon>
        <taxon>Rhabditida</taxon>
        <taxon>Tylenchina</taxon>
        <taxon>Tylenchomorpha</taxon>
        <taxon>Tylenchoidea</taxon>
        <taxon>Heteroderidae</taxon>
        <taxon>Heteroderinae</taxon>
        <taxon>Globodera</taxon>
    </lineage>
</organism>
<feature type="compositionally biased region" description="Basic and acidic residues" evidence="1">
    <location>
        <begin position="568"/>
        <end position="579"/>
    </location>
</feature>
<feature type="region of interest" description="Disordered" evidence="1">
    <location>
        <begin position="564"/>
        <end position="585"/>
    </location>
</feature>
<evidence type="ECO:0000313" key="4">
    <source>
        <dbReference type="WBParaSite" id="GPLIN_000434500"/>
    </source>
</evidence>
<reference evidence="3" key="1">
    <citation type="submission" date="2013-12" db="EMBL/GenBank/DDBJ databases">
        <authorList>
            <person name="Aslett M."/>
        </authorList>
    </citation>
    <scope>NUCLEOTIDE SEQUENCE [LARGE SCALE GENOMIC DNA]</scope>
    <source>
        <strain evidence="3">Lindley</strain>
    </source>
</reference>
<sequence length="585" mass="64300">MFVPTVIVALTFLLLLPNSESATECNSKELLGTYLKCLKGELDRDYAGFEQELKEHTRRAAGACFAQSIGDANQNERCVLALADLDAKAWDRNGPLRECSICRTFATGAIKAILSTPADEQKCIREQISKAIGSEAESCLKKKVPDFSGPLEIPDLEEGAFAIREQVIDSISDYIWIHSRLAFCAERKPERAGSTQKCLKSPFLGYYQKHCQVLNSCDTAAAGSECLEQLRTSKTNVCECIDEAREDLKKRIAGIAEAIHEAVQGGSRAAPSIGSNSKVDQCVANIKKQLVTPVNDWAAIIDNALNNCIKNKPSSQSLGIDSLLNVGCRKIIADTSGSAQAQIKTGFEFVNNLIDSMVERLCKSLPPPQPPPPIAVHLPSSSSLLPHNLDISARFFWPNAHRTGRPSRSLPRELSGRGIGKCAEVAQLEWHHAQECARLPPVRQQTLANLRRSERSRRGNSGADCGKLQVTGEELGERRFRINATFIANRDPVRNAKVDANSSVLSVLQIGLKGGIFQYTNAMKVLGKPGPEMVFEEAFFCYPGQKLQEPDQCRPNEEKILAGKARQKRAEGRNLKEEETNIFGR</sequence>
<feature type="chain" id="PRO_5008146654" evidence="2">
    <location>
        <begin position="22"/>
        <end position="585"/>
    </location>
</feature>
<accession>A0A183BUQ9</accession>
<reference evidence="3" key="2">
    <citation type="submission" date="2014-05" db="EMBL/GenBank/DDBJ databases">
        <title>The genome and life-stage specific transcriptomes of Globodera pallida elucidate key aspects of plant parasitism by a cyst nematode.</title>
        <authorList>
            <person name="Cotton J.A."/>
            <person name="Lilley C.J."/>
            <person name="Jones L.M."/>
            <person name="Kikuchi T."/>
            <person name="Reid A.J."/>
            <person name="Thorpe P."/>
            <person name="Tsai I.J."/>
            <person name="Beasley H."/>
            <person name="Blok V."/>
            <person name="Cock P.J.A."/>
            <person name="Van den Akker S.E."/>
            <person name="Holroyd N."/>
            <person name="Hunt M."/>
            <person name="Mantelin S."/>
            <person name="Naghra H."/>
            <person name="Pain A."/>
            <person name="Palomares-Rius J.E."/>
            <person name="Zarowiecki M."/>
            <person name="Berriman M."/>
            <person name="Jones J.T."/>
            <person name="Urwin P.E."/>
        </authorList>
    </citation>
    <scope>NUCLEOTIDE SEQUENCE [LARGE SCALE GENOMIC DNA]</scope>
    <source>
        <strain evidence="3">Lindley</strain>
    </source>
</reference>
<evidence type="ECO:0000256" key="1">
    <source>
        <dbReference type="SAM" id="MobiDB-lite"/>
    </source>
</evidence>
<reference evidence="4" key="3">
    <citation type="submission" date="2016-06" db="UniProtKB">
        <authorList>
            <consortium name="WormBaseParasite"/>
        </authorList>
    </citation>
    <scope>IDENTIFICATION</scope>
</reference>
<evidence type="ECO:0000256" key="2">
    <source>
        <dbReference type="SAM" id="SignalP"/>
    </source>
</evidence>
<dbReference type="AlphaFoldDB" id="A0A183BUQ9"/>
<evidence type="ECO:0000313" key="3">
    <source>
        <dbReference type="Proteomes" id="UP000050741"/>
    </source>
</evidence>
<keyword evidence="3" id="KW-1185">Reference proteome</keyword>
<name>A0A183BUQ9_GLOPA</name>
<feature type="signal peptide" evidence="2">
    <location>
        <begin position="1"/>
        <end position="21"/>
    </location>
</feature>